<evidence type="ECO:0000313" key="1">
    <source>
        <dbReference type="EMBL" id="KAI5666815.1"/>
    </source>
</evidence>
<dbReference type="Proteomes" id="UP001060085">
    <property type="component" value="Linkage Group LG04"/>
</dbReference>
<sequence length="221" mass="26091">MRGFHKRRDDYGEYCDSYNYGGYNIEEVLKLWELRTNLELETMEDKDKFLELCASYVILIGNVMVNTFTCNLAFDIDHMLKCSSPCDYLEKQLLEFMWLLYCGKKMNGSFKVLKVHPCDLVETTFEYGVFELTLKHLDKKLVYPISFIDYLLKSDILKEFLVQETTYCVKLLNQSFGGILLYYLIIREFFDELISLLYCKEVLGGLSPLKEMGYQIEWVTE</sequence>
<comment type="caution">
    <text evidence="1">The sequence shown here is derived from an EMBL/GenBank/DDBJ whole genome shotgun (WGS) entry which is preliminary data.</text>
</comment>
<proteinExistence type="predicted"/>
<keyword evidence="2" id="KW-1185">Reference proteome</keyword>
<name>A0ACC0B2D5_CATRO</name>
<protein>
    <submittedName>
        <fullName evidence="1">Uncharacterized protein</fullName>
    </submittedName>
</protein>
<dbReference type="EMBL" id="CM044704">
    <property type="protein sequence ID" value="KAI5666815.1"/>
    <property type="molecule type" value="Genomic_DNA"/>
</dbReference>
<accession>A0ACC0B2D5</accession>
<gene>
    <name evidence="1" type="ORF">M9H77_16668</name>
</gene>
<evidence type="ECO:0000313" key="2">
    <source>
        <dbReference type="Proteomes" id="UP001060085"/>
    </source>
</evidence>
<organism evidence="1 2">
    <name type="scientific">Catharanthus roseus</name>
    <name type="common">Madagascar periwinkle</name>
    <name type="synonym">Vinca rosea</name>
    <dbReference type="NCBI Taxonomy" id="4058"/>
    <lineage>
        <taxon>Eukaryota</taxon>
        <taxon>Viridiplantae</taxon>
        <taxon>Streptophyta</taxon>
        <taxon>Embryophyta</taxon>
        <taxon>Tracheophyta</taxon>
        <taxon>Spermatophyta</taxon>
        <taxon>Magnoliopsida</taxon>
        <taxon>eudicotyledons</taxon>
        <taxon>Gunneridae</taxon>
        <taxon>Pentapetalae</taxon>
        <taxon>asterids</taxon>
        <taxon>lamiids</taxon>
        <taxon>Gentianales</taxon>
        <taxon>Apocynaceae</taxon>
        <taxon>Rauvolfioideae</taxon>
        <taxon>Vinceae</taxon>
        <taxon>Catharanthinae</taxon>
        <taxon>Catharanthus</taxon>
    </lineage>
</organism>
<reference evidence="2" key="1">
    <citation type="journal article" date="2023" name="Nat. Plants">
        <title>Single-cell RNA sequencing provides a high-resolution roadmap for understanding the multicellular compartmentation of specialized metabolism.</title>
        <authorList>
            <person name="Sun S."/>
            <person name="Shen X."/>
            <person name="Li Y."/>
            <person name="Li Y."/>
            <person name="Wang S."/>
            <person name="Li R."/>
            <person name="Zhang H."/>
            <person name="Shen G."/>
            <person name="Guo B."/>
            <person name="Wei J."/>
            <person name="Xu J."/>
            <person name="St-Pierre B."/>
            <person name="Chen S."/>
            <person name="Sun C."/>
        </authorList>
    </citation>
    <scope>NUCLEOTIDE SEQUENCE [LARGE SCALE GENOMIC DNA]</scope>
</reference>